<keyword evidence="2" id="KW-1133">Transmembrane helix</keyword>
<evidence type="ECO:0000313" key="3">
    <source>
        <dbReference type="EMBL" id="KAK5772195.1"/>
    </source>
</evidence>
<dbReference type="Proteomes" id="UP001358586">
    <property type="component" value="Chromosome 13"/>
</dbReference>
<feature type="compositionally biased region" description="Basic and acidic residues" evidence="1">
    <location>
        <begin position="206"/>
        <end position="215"/>
    </location>
</feature>
<comment type="caution">
    <text evidence="3">The sequence shown here is derived from an EMBL/GenBank/DDBJ whole genome shotgun (WGS) entry which is preliminary data.</text>
</comment>
<sequence length="215" mass="24354">MDENKLDTLHRPIHYSPSKYWKDLVPALATYDPSCSKASVLAPSLQYLHAILAHTLTGRRESTGIANTHDAFLLWSMVNGNIFDLAYFIALAICHQTERHKRRVISIGPYVTQLARHFGFLDTATQSSSLTLIGQMSPQGISSMLHMRMIKKRRGTYPPQYRLIQSIEEEDPEGITDDVPPRHEDPPSQSPPIHRPVHAAASYSDISEHLTRFER</sequence>
<protein>
    <submittedName>
        <fullName evidence="3">Uncharacterized protein</fullName>
    </submittedName>
</protein>
<evidence type="ECO:0000313" key="4">
    <source>
        <dbReference type="Proteomes" id="UP001358586"/>
    </source>
</evidence>
<gene>
    <name evidence="3" type="ORF">PVK06_048472</name>
</gene>
<feature type="transmembrane region" description="Helical" evidence="2">
    <location>
        <begin position="72"/>
        <end position="93"/>
    </location>
</feature>
<keyword evidence="2" id="KW-0472">Membrane</keyword>
<evidence type="ECO:0000256" key="2">
    <source>
        <dbReference type="SAM" id="Phobius"/>
    </source>
</evidence>
<accession>A0ABR0MG58</accession>
<dbReference type="EMBL" id="JARKNE010000013">
    <property type="protein sequence ID" value="KAK5772195.1"/>
    <property type="molecule type" value="Genomic_DNA"/>
</dbReference>
<name>A0ABR0MG58_GOSAR</name>
<reference evidence="3 4" key="1">
    <citation type="submission" date="2023-03" db="EMBL/GenBank/DDBJ databases">
        <title>WGS of Gossypium arboreum.</title>
        <authorList>
            <person name="Yu D."/>
        </authorList>
    </citation>
    <scope>NUCLEOTIDE SEQUENCE [LARGE SCALE GENOMIC DNA]</scope>
    <source>
        <tissue evidence="3">Leaf</tissue>
    </source>
</reference>
<organism evidence="3 4">
    <name type="scientific">Gossypium arboreum</name>
    <name type="common">Tree cotton</name>
    <name type="synonym">Gossypium nanking</name>
    <dbReference type="NCBI Taxonomy" id="29729"/>
    <lineage>
        <taxon>Eukaryota</taxon>
        <taxon>Viridiplantae</taxon>
        <taxon>Streptophyta</taxon>
        <taxon>Embryophyta</taxon>
        <taxon>Tracheophyta</taxon>
        <taxon>Spermatophyta</taxon>
        <taxon>Magnoliopsida</taxon>
        <taxon>eudicotyledons</taxon>
        <taxon>Gunneridae</taxon>
        <taxon>Pentapetalae</taxon>
        <taxon>rosids</taxon>
        <taxon>malvids</taxon>
        <taxon>Malvales</taxon>
        <taxon>Malvaceae</taxon>
        <taxon>Malvoideae</taxon>
        <taxon>Gossypium</taxon>
    </lineage>
</organism>
<proteinExistence type="predicted"/>
<keyword evidence="2" id="KW-0812">Transmembrane</keyword>
<evidence type="ECO:0000256" key="1">
    <source>
        <dbReference type="SAM" id="MobiDB-lite"/>
    </source>
</evidence>
<feature type="region of interest" description="Disordered" evidence="1">
    <location>
        <begin position="169"/>
        <end position="215"/>
    </location>
</feature>
<keyword evidence="4" id="KW-1185">Reference proteome</keyword>